<evidence type="ECO:0000313" key="3">
    <source>
        <dbReference type="Proteomes" id="UP000195772"/>
    </source>
</evidence>
<dbReference type="Proteomes" id="UP000195772">
    <property type="component" value="Unassembled WGS sequence"/>
</dbReference>
<feature type="compositionally biased region" description="Gly residues" evidence="1">
    <location>
        <begin position="7"/>
        <end position="16"/>
    </location>
</feature>
<evidence type="ECO:0000313" key="2">
    <source>
        <dbReference type="EMBL" id="OUN04366.1"/>
    </source>
</evidence>
<dbReference type="AlphaFoldDB" id="A0A1Y3QXL4"/>
<protein>
    <submittedName>
        <fullName evidence="2">Uncharacterized protein</fullName>
    </submittedName>
</protein>
<organism evidence="2 3">
    <name type="scientific">Alistipes onderdonkii</name>
    <dbReference type="NCBI Taxonomy" id="328813"/>
    <lineage>
        <taxon>Bacteria</taxon>
        <taxon>Pseudomonadati</taxon>
        <taxon>Bacteroidota</taxon>
        <taxon>Bacteroidia</taxon>
        <taxon>Bacteroidales</taxon>
        <taxon>Rikenellaceae</taxon>
        <taxon>Alistipes</taxon>
    </lineage>
</organism>
<gene>
    <name evidence="2" type="ORF">B5G41_03380</name>
</gene>
<sequence length="80" mass="8365">MTAWRVGGAGSIGGGRAEVRGGWTKPGWAEAVVWSQGCGWGQQEDGGLAVAVTGARIWKSPQREWVDRANGSTRAKLLGA</sequence>
<evidence type="ECO:0000256" key="1">
    <source>
        <dbReference type="SAM" id="MobiDB-lite"/>
    </source>
</evidence>
<proteinExistence type="predicted"/>
<reference evidence="3" key="1">
    <citation type="submission" date="2017-04" db="EMBL/GenBank/DDBJ databases">
        <title>Function of individual gut microbiota members based on whole genome sequencing of pure cultures obtained from chicken caecum.</title>
        <authorList>
            <person name="Medvecky M."/>
            <person name="Cejkova D."/>
            <person name="Polansky O."/>
            <person name="Karasova D."/>
            <person name="Kubasova T."/>
            <person name="Cizek A."/>
            <person name="Rychlik I."/>
        </authorList>
    </citation>
    <scope>NUCLEOTIDE SEQUENCE [LARGE SCALE GENOMIC DNA]</scope>
    <source>
        <strain evidence="3">An90</strain>
    </source>
</reference>
<name>A0A1Y3QXL4_9BACT</name>
<feature type="region of interest" description="Disordered" evidence="1">
    <location>
        <begin position="1"/>
        <end position="21"/>
    </location>
</feature>
<comment type="caution">
    <text evidence="2">The sequence shown here is derived from an EMBL/GenBank/DDBJ whole genome shotgun (WGS) entry which is preliminary data.</text>
</comment>
<dbReference type="EMBL" id="NFHB01000002">
    <property type="protein sequence ID" value="OUN04366.1"/>
    <property type="molecule type" value="Genomic_DNA"/>
</dbReference>
<accession>A0A1Y3QXL4</accession>